<accession>A0A810L4P2</accession>
<comment type="pathway">
    <text evidence="3">Amino-acid biosynthesis; L-histidine biosynthesis; L-histidine from 5-phospho-alpha-D-ribose 1-diphosphate: step 8/9.</text>
</comment>
<feature type="binding site" evidence="9">
    <location>
        <position position="71"/>
    </location>
    <ligand>
        <name>Mg(2+)</name>
        <dbReference type="ChEBI" id="CHEBI:18420"/>
        <label>1</label>
        <note>catalytic</note>
    </ligand>
</feature>
<keyword evidence="12" id="KW-1185">Reference proteome</keyword>
<dbReference type="GO" id="GO:0008934">
    <property type="term" value="F:inositol monophosphate 1-phosphatase activity"/>
    <property type="evidence" value="ECO:0007669"/>
    <property type="project" value="InterPro"/>
</dbReference>
<dbReference type="Gene3D" id="3.30.540.10">
    <property type="entry name" value="Fructose-1,6-Bisphosphatase, subunit A, domain 1"/>
    <property type="match status" value="1"/>
</dbReference>
<dbReference type="AlphaFoldDB" id="A0A810L4P2"/>
<evidence type="ECO:0000256" key="3">
    <source>
        <dbReference type="ARBA" id="ARBA00004970"/>
    </source>
</evidence>
<keyword evidence="6 9" id="KW-0460">Magnesium</keyword>
<evidence type="ECO:0000313" key="12">
    <source>
        <dbReference type="Proteomes" id="UP000680750"/>
    </source>
</evidence>
<dbReference type="Gene3D" id="3.40.190.80">
    <property type="match status" value="1"/>
</dbReference>
<dbReference type="KEGG" id="aser:Asera_39730"/>
<dbReference type="FunFam" id="3.30.540.10:FF:000003">
    <property type="entry name" value="Inositol-1-monophosphatase"/>
    <property type="match status" value="1"/>
</dbReference>
<evidence type="ECO:0000256" key="10">
    <source>
        <dbReference type="RuleBase" id="RU364068"/>
    </source>
</evidence>
<evidence type="ECO:0000313" key="11">
    <source>
        <dbReference type="EMBL" id="BCJ29865.1"/>
    </source>
</evidence>
<evidence type="ECO:0000256" key="5">
    <source>
        <dbReference type="ARBA" id="ARBA00022801"/>
    </source>
</evidence>
<dbReference type="EMBL" id="AP023354">
    <property type="protein sequence ID" value="BCJ29865.1"/>
    <property type="molecule type" value="Genomic_DNA"/>
</dbReference>
<comment type="function">
    <text evidence="8">Catalyzes the dephosphorylation of histidinol-phosphate to histidinol, the direct precursor of histidine.</text>
</comment>
<evidence type="ECO:0000256" key="6">
    <source>
        <dbReference type="ARBA" id="ARBA00022842"/>
    </source>
</evidence>
<evidence type="ECO:0000256" key="8">
    <source>
        <dbReference type="ARBA" id="ARBA00053547"/>
    </source>
</evidence>
<dbReference type="InterPro" id="IPR000760">
    <property type="entry name" value="Inositol_monophosphatase-like"/>
</dbReference>
<evidence type="ECO:0000256" key="4">
    <source>
        <dbReference type="ARBA" id="ARBA00022723"/>
    </source>
</evidence>
<proteinExistence type="inferred from homology"/>
<dbReference type="GO" id="GO:0007165">
    <property type="term" value="P:signal transduction"/>
    <property type="evidence" value="ECO:0007669"/>
    <property type="project" value="TreeGrafter"/>
</dbReference>
<dbReference type="InterPro" id="IPR033942">
    <property type="entry name" value="IMPase"/>
</dbReference>
<comment type="catalytic activity">
    <reaction evidence="1 10">
        <text>a myo-inositol phosphate + H2O = myo-inositol + phosphate</text>
        <dbReference type="Rhea" id="RHEA:24056"/>
        <dbReference type="ChEBI" id="CHEBI:15377"/>
        <dbReference type="ChEBI" id="CHEBI:17268"/>
        <dbReference type="ChEBI" id="CHEBI:43474"/>
        <dbReference type="ChEBI" id="CHEBI:84139"/>
        <dbReference type="EC" id="3.1.3.25"/>
    </reaction>
</comment>
<dbReference type="OrthoDB" id="9772456at2"/>
<protein>
    <recommendedName>
        <fullName evidence="10">Inositol-1-monophosphatase</fullName>
        <ecNumber evidence="10">3.1.3.25</ecNumber>
    </recommendedName>
</protein>
<keyword evidence="5 10" id="KW-0378">Hydrolase</keyword>
<dbReference type="GO" id="GO:0046872">
    <property type="term" value="F:metal ion binding"/>
    <property type="evidence" value="ECO:0007669"/>
    <property type="project" value="UniProtKB-KW"/>
</dbReference>
<dbReference type="InterPro" id="IPR020583">
    <property type="entry name" value="Inositol_monoP_metal-BS"/>
</dbReference>
<dbReference type="GO" id="GO:0006020">
    <property type="term" value="P:inositol metabolic process"/>
    <property type="evidence" value="ECO:0007669"/>
    <property type="project" value="TreeGrafter"/>
</dbReference>
<comment type="catalytic activity">
    <reaction evidence="7">
        <text>L-histidinol phosphate + H2O = L-histidinol + phosphate</text>
        <dbReference type="Rhea" id="RHEA:14465"/>
        <dbReference type="ChEBI" id="CHEBI:15377"/>
        <dbReference type="ChEBI" id="CHEBI:43474"/>
        <dbReference type="ChEBI" id="CHEBI:57699"/>
        <dbReference type="ChEBI" id="CHEBI:57980"/>
        <dbReference type="EC" id="3.1.3.15"/>
    </reaction>
</comment>
<name>A0A810L4P2_9ACTN</name>
<dbReference type="SUPFAM" id="SSF56655">
    <property type="entry name" value="Carbohydrate phosphatase"/>
    <property type="match status" value="1"/>
</dbReference>
<evidence type="ECO:0000256" key="9">
    <source>
        <dbReference type="PIRSR" id="PIRSR600760-2"/>
    </source>
</evidence>
<dbReference type="GO" id="GO:0004401">
    <property type="term" value="F:histidinol-phosphatase activity"/>
    <property type="evidence" value="ECO:0007669"/>
    <property type="project" value="UniProtKB-EC"/>
</dbReference>
<feature type="binding site" evidence="9">
    <location>
        <position position="93"/>
    </location>
    <ligand>
        <name>Mg(2+)</name>
        <dbReference type="ChEBI" id="CHEBI:18420"/>
        <label>2</label>
    </ligand>
</feature>
<dbReference type="Proteomes" id="UP000680750">
    <property type="component" value="Chromosome"/>
</dbReference>
<dbReference type="PANTHER" id="PTHR20854:SF4">
    <property type="entry name" value="INOSITOL-1-MONOPHOSPHATASE-RELATED"/>
    <property type="match status" value="1"/>
</dbReference>
<evidence type="ECO:0000256" key="2">
    <source>
        <dbReference type="ARBA" id="ARBA00001946"/>
    </source>
</evidence>
<feature type="binding site" evidence="9">
    <location>
        <position position="94"/>
    </location>
    <ligand>
        <name>Mg(2+)</name>
        <dbReference type="ChEBI" id="CHEBI:18420"/>
        <label>1</label>
        <note>catalytic</note>
    </ligand>
</feature>
<feature type="binding site" evidence="9">
    <location>
        <position position="91"/>
    </location>
    <ligand>
        <name>Mg(2+)</name>
        <dbReference type="ChEBI" id="CHEBI:18420"/>
        <label>1</label>
        <note>catalytic</note>
    </ligand>
</feature>
<comment type="similarity">
    <text evidence="10">Belongs to the inositol monophosphatase superfamily.</text>
</comment>
<dbReference type="CDD" id="cd01639">
    <property type="entry name" value="IMPase"/>
    <property type="match status" value="1"/>
</dbReference>
<dbReference type="PANTHER" id="PTHR20854">
    <property type="entry name" value="INOSITOL MONOPHOSPHATASE"/>
    <property type="match status" value="1"/>
</dbReference>
<evidence type="ECO:0000256" key="7">
    <source>
        <dbReference type="ARBA" id="ARBA00049158"/>
    </source>
</evidence>
<comment type="cofactor">
    <cofactor evidence="2 9 10">
        <name>Mg(2+)</name>
        <dbReference type="ChEBI" id="CHEBI:18420"/>
    </cofactor>
</comment>
<dbReference type="PRINTS" id="PR00377">
    <property type="entry name" value="IMPHPHTASES"/>
</dbReference>
<dbReference type="RefSeq" id="WP_030444732.1">
    <property type="nucleotide sequence ID" value="NZ_AP023354.1"/>
</dbReference>
<reference evidence="11" key="1">
    <citation type="submission" date="2020-08" db="EMBL/GenBank/DDBJ databases">
        <title>Whole genome shotgun sequence of Actinocatenispora sera NBRC 101916.</title>
        <authorList>
            <person name="Komaki H."/>
            <person name="Tamura T."/>
        </authorList>
    </citation>
    <scope>NUCLEOTIDE SEQUENCE</scope>
    <source>
        <strain evidence="11">NBRC 101916</strain>
    </source>
</reference>
<gene>
    <name evidence="11" type="primary">suhB</name>
    <name evidence="11" type="ORF">Asera_39730</name>
</gene>
<keyword evidence="4 9" id="KW-0479">Metal-binding</keyword>
<feature type="binding site" evidence="9">
    <location>
        <position position="218"/>
    </location>
    <ligand>
        <name>Mg(2+)</name>
        <dbReference type="ChEBI" id="CHEBI:18420"/>
        <label>1</label>
        <note>catalytic</note>
    </ligand>
</feature>
<dbReference type="EC" id="3.1.3.25" evidence="10"/>
<dbReference type="PROSITE" id="PS00629">
    <property type="entry name" value="IMP_1"/>
    <property type="match status" value="1"/>
</dbReference>
<dbReference type="Pfam" id="PF00459">
    <property type="entry name" value="Inositol_P"/>
    <property type="match status" value="1"/>
</dbReference>
<organism evidence="11 12">
    <name type="scientific">Actinocatenispora sera</name>
    <dbReference type="NCBI Taxonomy" id="390989"/>
    <lineage>
        <taxon>Bacteria</taxon>
        <taxon>Bacillati</taxon>
        <taxon>Actinomycetota</taxon>
        <taxon>Actinomycetes</taxon>
        <taxon>Micromonosporales</taxon>
        <taxon>Micromonosporaceae</taxon>
        <taxon>Actinocatenispora</taxon>
    </lineage>
</organism>
<sequence length="269" mass="28169">MSVDLQQLLELAIDLTGQAGTLVRDSRDRAITEVDTKSSSTDVVTAADKAAERLVVDGLLAARPGDAILGEESGDHAGTEVGAGTVRWILDPIDGTVNYLYGIPQYAVSLAAQIDGEMVVGVVRNPVSGEVYTAIRGGGAYRDGIRLTGPGRTELAQALVATGFAYDRQRRARQAQVVAGLLPLARDIRRFGAAALDLCAVAEGRVDAYYERGIQPWDHAAGGLVATEAGVRVAGLRGAPAGRELVLAAAPALFDTLHDTLVELGIEKV</sequence>
<evidence type="ECO:0000256" key="1">
    <source>
        <dbReference type="ARBA" id="ARBA00001033"/>
    </source>
</evidence>